<dbReference type="InterPro" id="IPR043519">
    <property type="entry name" value="NT_sf"/>
</dbReference>
<dbReference type="InterPro" id="IPR002934">
    <property type="entry name" value="Polymerase_NTP_transf_dom"/>
</dbReference>
<dbReference type="SUPFAM" id="SSF81301">
    <property type="entry name" value="Nucleotidyltransferase"/>
    <property type="match status" value="1"/>
</dbReference>
<proteinExistence type="predicted"/>
<name>A0ABR9ZM35_9FIRM</name>
<dbReference type="Gene3D" id="3.30.460.10">
    <property type="entry name" value="Beta Polymerase, domain 2"/>
    <property type="match status" value="1"/>
</dbReference>
<evidence type="ECO:0000313" key="2">
    <source>
        <dbReference type="EMBL" id="MBF4691527.1"/>
    </source>
</evidence>
<evidence type="ECO:0000313" key="3">
    <source>
        <dbReference type="Proteomes" id="UP000614200"/>
    </source>
</evidence>
<dbReference type="Gene3D" id="1.20.120.330">
    <property type="entry name" value="Nucleotidyltransferases domain 2"/>
    <property type="match status" value="1"/>
</dbReference>
<evidence type="ECO:0000259" key="1">
    <source>
        <dbReference type="Pfam" id="PF01909"/>
    </source>
</evidence>
<keyword evidence="3" id="KW-1185">Reference proteome</keyword>
<feature type="domain" description="Polymerase nucleotidyl transferase" evidence="1">
    <location>
        <begin position="9"/>
        <end position="60"/>
    </location>
</feature>
<reference evidence="2 3" key="1">
    <citation type="submission" date="2020-11" db="EMBL/GenBank/DDBJ databases">
        <title>Fusibacter basophilias sp. nov.</title>
        <authorList>
            <person name="Qiu D."/>
        </authorList>
    </citation>
    <scope>NUCLEOTIDE SEQUENCE [LARGE SCALE GENOMIC DNA]</scope>
    <source>
        <strain evidence="2 3">Q10-2</strain>
    </source>
</reference>
<organism evidence="2 3">
    <name type="scientific">Fusibacter ferrireducens</name>
    <dbReference type="NCBI Taxonomy" id="2785058"/>
    <lineage>
        <taxon>Bacteria</taxon>
        <taxon>Bacillati</taxon>
        <taxon>Bacillota</taxon>
        <taxon>Clostridia</taxon>
        <taxon>Eubacteriales</taxon>
        <taxon>Eubacteriales Family XII. Incertae Sedis</taxon>
        <taxon>Fusibacter</taxon>
    </lineage>
</organism>
<dbReference type="Proteomes" id="UP000614200">
    <property type="component" value="Unassembled WGS sequence"/>
</dbReference>
<dbReference type="Pfam" id="PF01909">
    <property type="entry name" value="NTP_transf_2"/>
    <property type="match status" value="1"/>
</dbReference>
<sequence length="263" mass="30235">MISIHKQFIDKISESLKLDSRILGLAIGGSYITGEMDEFSDLDFVLAVDPKYYEAVMKQRIPMISQLGHLLSAFTGEHVSEPRLIIALYDYKDTLIHVDFKFTSLTDLAHRVENPVILWERNNCMTNAIATKNAFFPPLDYQNIEDKFWIWVHYATLKIGRGELFETIEFLSFLRQNVIGSMLLVDNGKLPKGVRKLEFYELSDLNPLIDSIANYDSSSCINSLEILISLYLKLRETLFDDTIILRNEAQSKTIAYLNSIKHK</sequence>
<dbReference type="EMBL" id="JADKNH010000001">
    <property type="protein sequence ID" value="MBF4691527.1"/>
    <property type="molecule type" value="Genomic_DNA"/>
</dbReference>
<accession>A0ABR9ZM35</accession>
<gene>
    <name evidence="2" type="ORF">ISU02_00275</name>
</gene>
<dbReference type="RefSeq" id="WP_194699777.1">
    <property type="nucleotide sequence ID" value="NZ_JADKNH010000001.1"/>
</dbReference>
<comment type="caution">
    <text evidence="2">The sequence shown here is derived from an EMBL/GenBank/DDBJ whole genome shotgun (WGS) entry which is preliminary data.</text>
</comment>
<protein>
    <submittedName>
        <fullName evidence="2">Nucleotidyltransferase domain-containing protein</fullName>
    </submittedName>
</protein>